<dbReference type="GeneID" id="28542963"/>
<evidence type="ECO:0000313" key="3">
    <source>
        <dbReference type="Proteomes" id="UP000032427"/>
    </source>
</evidence>
<evidence type="ECO:0000256" key="1">
    <source>
        <dbReference type="SAM" id="Phobius"/>
    </source>
</evidence>
<sequence>MLDEIKNIFKGRIVEICSLVIAICALFLTIQQARTTAYHNKLSLIPMLQFSIEHSDGKYIEIALENVGTGPAIIDTFELASVRIESLKETINDFAKLNDLNIEGIDVLITKIENRTFLRAGQSLPLLKILEPKAKNREYNGLSYYTSILPLTVCYRSLYQDEFNVTTDSNYVNEKSCANEGAFKFFDKWVKFRIPFGNQVIQSEVFNK</sequence>
<accession>A0A090I737</accession>
<dbReference type="KEGG" id="awd:AWOD_II_0714"/>
<dbReference type="Proteomes" id="UP000032427">
    <property type="component" value="Chromosome 2"/>
</dbReference>
<keyword evidence="1" id="KW-0812">Transmembrane</keyword>
<dbReference type="EMBL" id="LN554847">
    <property type="protein sequence ID" value="CED57346.1"/>
    <property type="molecule type" value="Genomic_DNA"/>
</dbReference>
<dbReference type="OrthoDB" id="9182201at2"/>
<proteinExistence type="predicted"/>
<dbReference type="HOGENOM" id="CLU_1318677_0_0_6"/>
<keyword evidence="1" id="KW-0472">Membrane</keyword>
<evidence type="ECO:0000313" key="2">
    <source>
        <dbReference type="EMBL" id="CED57346.1"/>
    </source>
</evidence>
<feature type="transmembrane region" description="Helical" evidence="1">
    <location>
        <begin position="12"/>
        <end position="30"/>
    </location>
</feature>
<dbReference type="STRING" id="80852.AWOD_II_0714"/>
<keyword evidence="1" id="KW-1133">Transmembrane helix</keyword>
<protein>
    <submittedName>
        <fullName evidence="2">Uncharacterized protein</fullName>
    </submittedName>
</protein>
<reference evidence="3" key="1">
    <citation type="submission" date="2014-09" db="EMBL/GenBank/DDBJ databases">
        <authorList>
            <person name="Hjerde E."/>
        </authorList>
    </citation>
    <scope>NUCLEOTIDE SEQUENCE [LARGE SCALE GENOMIC DNA]</scope>
    <source>
        <strain evidence="3">06/09/139</strain>
    </source>
</reference>
<gene>
    <name evidence="2" type="ORF">AWOD_II_0714</name>
</gene>
<keyword evidence="3" id="KW-1185">Reference proteome</keyword>
<dbReference type="AlphaFoldDB" id="A0A090I737"/>
<dbReference type="PATRIC" id="fig|80852.17.peg.3494"/>
<organism evidence="2 3">
    <name type="scientific">Aliivibrio wodanis</name>
    <dbReference type="NCBI Taxonomy" id="80852"/>
    <lineage>
        <taxon>Bacteria</taxon>
        <taxon>Pseudomonadati</taxon>
        <taxon>Pseudomonadota</taxon>
        <taxon>Gammaproteobacteria</taxon>
        <taxon>Vibrionales</taxon>
        <taxon>Vibrionaceae</taxon>
        <taxon>Aliivibrio</taxon>
    </lineage>
</organism>
<name>A0A090I737_9GAMM</name>